<dbReference type="InterPro" id="IPR017970">
    <property type="entry name" value="Homeobox_CS"/>
</dbReference>
<evidence type="ECO:0000256" key="5">
    <source>
        <dbReference type="PROSITE-ProRule" id="PRU00108"/>
    </source>
</evidence>
<evidence type="ECO:0000313" key="9">
    <source>
        <dbReference type="Proteomes" id="UP001652662"/>
    </source>
</evidence>
<keyword evidence="4 5" id="KW-0539">Nucleus</keyword>
<sequence length="195" mass="21994">MSDPGDLPKGKPQKYPQRKRTMFTQKQLADLRLLFNENPYPTSSLQREMASKMEIHPTVVKVWFKNHRAKLKRAKYKPIQQKQQEAQQQQLAEAGGKASSSKTGADTPPRSPRRALPASLVYTEHPEHPVPAFQLRLCPNFNAHTDHFVGHKIVHFGCCRDPNIYCLSPTLESQVLSTSISANSFCSSSPPRSCQ</sequence>
<dbReference type="Pfam" id="PF00046">
    <property type="entry name" value="Homeodomain"/>
    <property type="match status" value="1"/>
</dbReference>
<reference evidence="10" key="1">
    <citation type="submission" date="2025-08" db="UniProtKB">
        <authorList>
            <consortium name="RefSeq"/>
        </authorList>
    </citation>
    <scope>IDENTIFICATION</scope>
    <source>
        <tissue evidence="10">Blood</tissue>
    </source>
</reference>
<protein>
    <submittedName>
        <fullName evidence="10">Divergent paired-related homeobox</fullName>
    </submittedName>
</protein>
<keyword evidence="9" id="KW-1185">Reference proteome</keyword>
<dbReference type="PROSITE" id="PS00027">
    <property type="entry name" value="HOMEOBOX_1"/>
    <property type="match status" value="1"/>
</dbReference>
<evidence type="ECO:0000256" key="1">
    <source>
        <dbReference type="ARBA" id="ARBA00004123"/>
    </source>
</evidence>
<dbReference type="CDD" id="cd00086">
    <property type="entry name" value="homeodomain"/>
    <property type="match status" value="1"/>
</dbReference>
<feature type="DNA-binding region" description="Homeobox" evidence="5">
    <location>
        <begin position="16"/>
        <end position="75"/>
    </location>
</feature>
<accession>A0ABM2EZX3</accession>
<comment type="subcellular location">
    <subcellularLocation>
        <location evidence="1 5 6">Nucleus</location>
    </subcellularLocation>
</comment>
<dbReference type="GO" id="GO:0003677">
    <property type="term" value="F:DNA binding"/>
    <property type="evidence" value="ECO:0007669"/>
    <property type="project" value="UniProtKB-KW"/>
</dbReference>
<dbReference type="RefSeq" id="XP_008526426.2">
    <property type="nucleotide sequence ID" value="XM_008528204.2"/>
</dbReference>
<dbReference type="PANTHER" id="PTHR45793:SF15">
    <property type="entry name" value="DIVERGENT PAIRED-RELATED HOMEOBOX"/>
    <property type="match status" value="1"/>
</dbReference>
<evidence type="ECO:0000256" key="6">
    <source>
        <dbReference type="RuleBase" id="RU000682"/>
    </source>
</evidence>
<dbReference type="InterPro" id="IPR009057">
    <property type="entry name" value="Homeodomain-like_sf"/>
</dbReference>
<evidence type="ECO:0000256" key="2">
    <source>
        <dbReference type="ARBA" id="ARBA00023125"/>
    </source>
</evidence>
<feature type="region of interest" description="Disordered" evidence="7">
    <location>
        <begin position="1"/>
        <end position="21"/>
    </location>
</feature>
<evidence type="ECO:0000256" key="3">
    <source>
        <dbReference type="ARBA" id="ARBA00023155"/>
    </source>
</evidence>
<feature type="region of interest" description="Disordered" evidence="7">
    <location>
        <begin position="75"/>
        <end position="114"/>
    </location>
</feature>
<keyword evidence="3 5" id="KW-0371">Homeobox</keyword>
<dbReference type="Proteomes" id="UP001652662">
    <property type="component" value="Chromosome 9"/>
</dbReference>
<gene>
    <name evidence="10" type="primary">DPRX</name>
</gene>
<feature type="domain" description="Homeobox" evidence="8">
    <location>
        <begin position="14"/>
        <end position="74"/>
    </location>
</feature>
<evidence type="ECO:0000256" key="4">
    <source>
        <dbReference type="ARBA" id="ARBA00023242"/>
    </source>
</evidence>
<dbReference type="GeneID" id="103556211"/>
<dbReference type="Gene3D" id="1.10.10.60">
    <property type="entry name" value="Homeodomain-like"/>
    <property type="match status" value="1"/>
</dbReference>
<dbReference type="PROSITE" id="PS50071">
    <property type="entry name" value="HOMEOBOX_2"/>
    <property type="match status" value="1"/>
</dbReference>
<dbReference type="PANTHER" id="PTHR45793">
    <property type="entry name" value="HOMEOBOX PROTEIN"/>
    <property type="match status" value="1"/>
</dbReference>
<proteinExistence type="predicted"/>
<keyword evidence="2 5" id="KW-0238">DNA-binding</keyword>
<feature type="compositionally biased region" description="Low complexity" evidence="7">
    <location>
        <begin position="80"/>
        <end position="98"/>
    </location>
</feature>
<evidence type="ECO:0000313" key="10">
    <source>
        <dbReference type="RefSeq" id="XP_008526426.2"/>
    </source>
</evidence>
<name>A0ABM2EZX3_EQUPR</name>
<dbReference type="SMART" id="SM00389">
    <property type="entry name" value="HOX"/>
    <property type="match status" value="1"/>
</dbReference>
<evidence type="ECO:0000256" key="7">
    <source>
        <dbReference type="SAM" id="MobiDB-lite"/>
    </source>
</evidence>
<organism evidence="9 10">
    <name type="scientific">Equus przewalskii</name>
    <name type="common">Przewalski's horse</name>
    <name type="synonym">Equus caballus przewalskii</name>
    <dbReference type="NCBI Taxonomy" id="9798"/>
    <lineage>
        <taxon>Eukaryota</taxon>
        <taxon>Metazoa</taxon>
        <taxon>Chordata</taxon>
        <taxon>Craniata</taxon>
        <taxon>Vertebrata</taxon>
        <taxon>Euteleostomi</taxon>
        <taxon>Mammalia</taxon>
        <taxon>Eutheria</taxon>
        <taxon>Laurasiatheria</taxon>
        <taxon>Perissodactyla</taxon>
        <taxon>Equidae</taxon>
        <taxon>Equus</taxon>
    </lineage>
</organism>
<dbReference type="InterPro" id="IPR001356">
    <property type="entry name" value="HD"/>
</dbReference>
<evidence type="ECO:0000259" key="8">
    <source>
        <dbReference type="PROSITE" id="PS50071"/>
    </source>
</evidence>
<dbReference type="SUPFAM" id="SSF46689">
    <property type="entry name" value="Homeodomain-like"/>
    <property type="match status" value="1"/>
</dbReference>